<evidence type="ECO:0000256" key="2">
    <source>
        <dbReference type="ARBA" id="ARBA00016337"/>
    </source>
</evidence>
<reference evidence="13 14" key="1">
    <citation type="submission" date="2023-10" db="EMBL/GenBank/DDBJ databases">
        <title>Culture-based analysis of two novel bacteria associated with mangrove crab gills.</title>
        <authorList>
            <person name="Yang X."/>
            <person name="Garuglieri E."/>
            <person name="Van Goethem M.W."/>
            <person name="Fusi M."/>
            <person name="Marasco R."/>
            <person name="Daffonchio D.G."/>
        </authorList>
    </citation>
    <scope>NUCLEOTIDE SEQUENCE</scope>
    <source>
        <strain evidence="13">UG2-1</strain>
        <strain evidence="12">UG2-2</strain>
        <strain evidence="14">UG2_2</strain>
    </source>
</reference>
<keyword evidence="4 10" id="KW-0808">Transferase</keyword>
<organism evidence="13">
    <name type="scientific">Mangrovimonas cancribranchiae</name>
    <dbReference type="NCBI Taxonomy" id="3080055"/>
    <lineage>
        <taxon>Bacteria</taxon>
        <taxon>Pseudomonadati</taxon>
        <taxon>Bacteroidota</taxon>
        <taxon>Flavobacteriia</taxon>
        <taxon>Flavobacteriales</taxon>
        <taxon>Flavobacteriaceae</taxon>
        <taxon>Mangrovimonas</taxon>
    </lineage>
</organism>
<dbReference type="EMBL" id="CP136924">
    <property type="protein sequence ID" value="WXA02369.1"/>
    <property type="molecule type" value="Genomic_DNA"/>
</dbReference>
<evidence type="ECO:0000256" key="9">
    <source>
        <dbReference type="ARBA" id="ARBA00048540"/>
    </source>
</evidence>
<evidence type="ECO:0000256" key="8">
    <source>
        <dbReference type="ARBA" id="ARBA00031306"/>
    </source>
</evidence>
<dbReference type="PIRSF" id="PIRSF006268">
    <property type="entry name" value="ApbE"/>
    <property type="match status" value="1"/>
</dbReference>
<evidence type="ECO:0000313" key="12">
    <source>
        <dbReference type="EMBL" id="WXA02369.1"/>
    </source>
</evidence>
<dbReference type="PANTHER" id="PTHR30040">
    <property type="entry name" value="THIAMINE BIOSYNTHESIS LIPOPROTEIN APBE"/>
    <property type="match status" value="1"/>
</dbReference>
<dbReference type="EMBL" id="CP136925">
    <property type="protein sequence ID" value="WXA12469.1"/>
    <property type="molecule type" value="Genomic_DNA"/>
</dbReference>
<proteinExistence type="inferred from homology"/>
<evidence type="ECO:0000256" key="1">
    <source>
        <dbReference type="ARBA" id="ARBA00011955"/>
    </source>
</evidence>
<sequence>MPQVANSIYLTRTEELFYCKIKVKLPEHYGESLLNECFAIMQEVDTLYNSYTEGSYFNTINANAGQWVDTDFNTVQLLKVLKVIWQCTNGAFDPTAMPLIKGWGFYNDLNDTLIPSETEIETFLQDVDFSEVQIDGTRVKIGANQELITGAFIKAFAVDQVIARLKQLDVKEVLINAGGSSICALSTSEDHWRLDIPHPVEQSHSLLNLSLQNSSFSLSSTSKYDRLINGKRYSHILNSKTGYPSQSLQVGVLTDSAFLGDVLSTALFSIDAKDFNTVVEQLGKHYSFSAYHIDKQYQYYRFNPKHIMAL</sequence>
<dbReference type="InterPro" id="IPR003374">
    <property type="entry name" value="ApbE-like_sf"/>
</dbReference>
<gene>
    <name evidence="13" type="ORF">R3L15_10075</name>
    <name evidence="12" type="ORF">R3L16_11510</name>
</gene>
<dbReference type="RefSeq" id="WP_338731481.1">
    <property type="nucleotide sequence ID" value="NZ_CP136924.1"/>
</dbReference>
<dbReference type="GO" id="GO:0046872">
    <property type="term" value="F:metal ion binding"/>
    <property type="evidence" value="ECO:0007669"/>
    <property type="project" value="UniProtKB-UniRule"/>
</dbReference>
<dbReference type="InterPro" id="IPR024932">
    <property type="entry name" value="ApbE"/>
</dbReference>
<dbReference type="PANTHER" id="PTHR30040:SF2">
    <property type="entry name" value="FAD:PROTEIN FMN TRANSFERASE"/>
    <property type="match status" value="1"/>
</dbReference>
<feature type="binding site" evidence="11">
    <location>
        <position position="261"/>
    </location>
    <ligand>
        <name>Mg(2+)</name>
        <dbReference type="ChEBI" id="CHEBI:18420"/>
    </ligand>
</feature>
<evidence type="ECO:0000256" key="11">
    <source>
        <dbReference type="PIRSR" id="PIRSR006268-2"/>
    </source>
</evidence>
<dbReference type="GO" id="GO:0016740">
    <property type="term" value="F:transferase activity"/>
    <property type="evidence" value="ECO:0007669"/>
    <property type="project" value="UniProtKB-UniRule"/>
</dbReference>
<evidence type="ECO:0000313" key="14">
    <source>
        <dbReference type="Proteomes" id="UP001368318"/>
    </source>
</evidence>
<evidence type="ECO:0000256" key="3">
    <source>
        <dbReference type="ARBA" id="ARBA00022630"/>
    </source>
</evidence>
<evidence type="ECO:0000256" key="6">
    <source>
        <dbReference type="ARBA" id="ARBA00022827"/>
    </source>
</evidence>
<comment type="catalytic activity">
    <reaction evidence="9 10">
        <text>L-threonyl-[protein] + FAD = FMN-L-threonyl-[protein] + AMP + H(+)</text>
        <dbReference type="Rhea" id="RHEA:36847"/>
        <dbReference type="Rhea" id="RHEA-COMP:11060"/>
        <dbReference type="Rhea" id="RHEA-COMP:11061"/>
        <dbReference type="ChEBI" id="CHEBI:15378"/>
        <dbReference type="ChEBI" id="CHEBI:30013"/>
        <dbReference type="ChEBI" id="CHEBI:57692"/>
        <dbReference type="ChEBI" id="CHEBI:74257"/>
        <dbReference type="ChEBI" id="CHEBI:456215"/>
        <dbReference type="EC" id="2.7.1.180"/>
    </reaction>
</comment>
<dbReference type="AlphaFoldDB" id="A0AAU6P4V0"/>
<accession>A0AAU6P4V0</accession>
<dbReference type="Pfam" id="PF02424">
    <property type="entry name" value="ApbE"/>
    <property type="match status" value="1"/>
</dbReference>
<evidence type="ECO:0000256" key="5">
    <source>
        <dbReference type="ARBA" id="ARBA00022723"/>
    </source>
</evidence>
<dbReference type="SUPFAM" id="SSF143631">
    <property type="entry name" value="ApbE-like"/>
    <property type="match status" value="1"/>
</dbReference>
<keyword evidence="7 10" id="KW-0460">Magnesium</keyword>
<evidence type="ECO:0000313" key="13">
    <source>
        <dbReference type="EMBL" id="WXA12469.1"/>
    </source>
</evidence>
<dbReference type="Gene3D" id="3.10.520.10">
    <property type="entry name" value="ApbE-like domains"/>
    <property type="match status" value="1"/>
</dbReference>
<name>A0AAU6P4V0_9FLAO</name>
<keyword evidence="5 10" id="KW-0479">Metal-binding</keyword>
<evidence type="ECO:0000256" key="7">
    <source>
        <dbReference type="ARBA" id="ARBA00022842"/>
    </source>
</evidence>
<dbReference type="Proteomes" id="UP001368318">
    <property type="component" value="Chromosome"/>
</dbReference>
<comment type="similarity">
    <text evidence="10">Belongs to the ApbE family.</text>
</comment>
<dbReference type="EC" id="2.7.1.180" evidence="1 10"/>
<evidence type="ECO:0000256" key="4">
    <source>
        <dbReference type="ARBA" id="ARBA00022679"/>
    </source>
</evidence>
<keyword evidence="14" id="KW-1185">Reference proteome</keyword>
<comment type="cofactor">
    <cofactor evidence="11">
        <name>Mg(2+)</name>
        <dbReference type="ChEBI" id="CHEBI:18420"/>
    </cofactor>
    <cofactor evidence="11">
        <name>Mn(2+)</name>
        <dbReference type="ChEBI" id="CHEBI:29035"/>
    </cofactor>
    <text evidence="11">Magnesium. Can also use manganese.</text>
</comment>
<feature type="binding site" evidence="11">
    <location>
        <position position="151"/>
    </location>
    <ligand>
        <name>Mg(2+)</name>
        <dbReference type="ChEBI" id="CHEBI:18420"/>
    </ligand>
</feature>
<keyword evidence="6 10" id="KW-0274">FAD</keyword>
<keyword evidence="3 10" id="KW-0285">Flavoprotein</keyword>
<dbReference type="KEGG" id="mcaa:R3L15_10075"/>
<feature type="binding site" evidence="11">
    <location>
        <position position="265"/>
    </location>
    <ligand>
        <name>Mg(2+)</name>
        <dbReference type="ChEBI" id="CHEBI:18420"/>
    </ligand>
</feature>
<evidence type="ECO:0000256" key="10">
    <source>
        <dbReference type="PIRNR" id="PIRNR006268"/>
    </source>
</evidence>
<protein>
    <recommendedName>
        <fullName evidence="2 10">FAD:protein FMN transferase</fullName>
        <ecNumber evidence="1 10">2.7.1.180</ecNumber>
    </recommendedName>
    <alternativeName>
        <fullName evidence="8 10">Flavin transferase</fullName>
    </alternativeName>
</protein>